<proteinExistence type="predicted"/>
<evidence type="ECO:0000313" key="2">
    <source>
        <dbReference type="Proteomes" id="UP000594014"/>
    </source>
</evidence>
<name>A0ACD1A693_9FIRM</name>
<evidence type="ECO:0000313" key="1">
    <source>
        <dbReference type="EMBL" id="QOX61913.1"/>
    </source>
</evidence>
<dbReference type="Proteomes" id="UP000594014">
    <property type="component" value="Chromosome"/>
</dbReference>
<organism evidence="1 2">
    <name type="scientific">Anoxybacterium hadale</name>
    <dbReference type="NCBI Taxonomy" id="3408580"/>
    <lineage>
        <taxon>Bacteria</taxon>
        <taxon>Bacillati</taxon>
        <taxon>Bacillota</taxon>
        <taxon>Clostridia</taxon>
        <taxon>Peptostreptococcales</taxon>
        <taxon>Anaerovoracaceae</taxon>
        <taxon>Anoxybacterium</taxon>
    </lineage>
</organism>
<keyword evidence="2" id="KW-1185">Reference proteome</keyword>
<reference evidence="1" key="1">
    <citation type="submission" date="2019-08" db="EMBL/GenBank/DDBJ databases">
        <title>Genome sequence of Clostridiales bacterium MT110.</title>
        <authorList>
            <person name="Cao J."/>
        </authorList>
    </citation>
    <scope>NUCLEOTIDE SEQUENCE</scope>
    <source>
        <strain evidence="1">MT110</strain>
    </source>
</reference>
<dbReference type="EMBL" id="CP042469">
    <property type="protein sequence ID" value="QOX61913.1"/>
    <property type="molecule type" value="Genomic_DNA"/>
</dbReference>
<sequence>MNEFIEKMILRAKENPQRIAFPESENAEVLLTAEQVVKTGIGYPLMIGDREKIEALAAEHGVSTKGFDFFDNTIDEIRMDLAKEYCFKFEDFNEKTVIRKTKDTVRCGMFLLKLQKADCVAAGKEYSTGEVVLEAMNIVGLIDGVDSPSSIGLADVPGFDGPEGQMFGVADCAITAQPDARDLAGIAISSADTVHKLLGWEPRIAMLSFSTCGSAEHESIDVIREALNIIREKRPDIKCDGEFQLDSALIPSVAAKKVPRQSEVAGRANVLVFPNLHAGNIGVKLIQIFGHANAYGPILQGFRQPVCDFSRSAPVAEMFGNVAMLVIRAAADKGLRMNHMNIKGELQ</sequence>
<gene>
    <name evidence="1" type="ORF">FRZ06_00350</name>
</gene>
<accession>A0ACD1A693</accession>
<protein>
    <submittedName>
        <fullName evidence="1">Phosphate acetyltransferase</fullName>
    </submittedName>
</protein>